<protein>
    <recommendedName>
        <fullName evidence="3">Tetratricopeptide repeat-containing protein</fullName>
    </recommendedName>
</protein>
<dbReference type="RefSeq" id="WP_053953416.1">
    <property type="nucleotide sequence ID" value="NZ_FNCB01000005.1"/>
</dbReference>
<sequence>MELIQNWKVLQRMGNYEFEQGQWQNANHYYMNSILLLREHLSDILKHQHEQAGEVIICLSIAVQNLSETYHRQNRVNCGISLLSRTLHHFQQLQNTLSSDHPAAIALLREACKLRQLMFMHKSIEDQATSIGGPILSS</sequence>
<dbReference type="EMBL" id="LHSG01000004">
    <property type="protein sequence ID" value="KPD24095.1"/>
    <property type="molecule type" value="Genomic_DNA"/>
</dbReference>
<proteinExistence type="predicted"/>
<name>A0A837NIA9_9GAMM</name>
<gene>
    <name evidence="1" type="ORF">AFK76_06115</name>
</gene>
<dbReference type="SUPFAM" id="SSF48452">
    <property type="entry name" value="TPR-like"/>
    <property type="match status" value="1"/>
</dbReference>
<organism evidence="1 2">
    <name type="scientific">Idiomarina zobellii</name>
    <dbReference type="NCBI Taxonomy" id="86103"/>
    <lineage>
        <taxon>Bacteria</taxon>
        <taxon>Pseudomonadati</taxon>
        <taxon>Pseudomonadota</taxon>
        <taxon>Gammaproteobacteria</taxon>
        <taxon>Alteromonadales</taxon>
        <taxon>Idiomarinaceae</taxon>
        <taxon>Idiomarina</taxon>
    </lineage>
</organism>
<evidence type="ECO:0008006" key="3">
    <source>
        <dbReference type="Google" id="ProtNLM"/>
    </source>
</evidence>
<dbReference type="Proteomes" id="UP000053030">
    <property type="component" value="Unassembled WGS sequence"/>
</dbReference>
<comment type="caution">
    <text evidence="1">The sequence shown here is derived from an EMBL/GenBank/DDBJ whole genome shotgun (WGS) entry which is preliminary data.</text>
</comment>
<dbReference type="AlphaFoldDB" id="A0A837NIA9"/>
<reference evidence="1 2" key="1">
    <citation type="submission" date="2015-08" db="EMBL/GenBank/DDBJ databases">
        <title>Genome sequencing and assembly of the deep-sea bacterium Idiomarina zobellii.</title>
        <authorList>
            <person name="Mithoefer S.D."/>
            <person name="Rheaume B.A."/>
            <person name="MacLea K.S."/>
        </authorList>
    </citation>
    <scope>NUCLEOTIDE SEQUENCE [LARGE SCALE GENOMIC DNA]</scope>
    <source>
        <strain evidence="1 2">KMM 231</strain>
    </source>
</reference>
<keyword evidence="2" id="KW-1185">Reference proteome</keyword>
<evidence type="ECO:0000313" key="1">
    <source>
        <dbReference type="EMBL" id="KPD24095.1"/>
    </source>
</evidence>
<evidence type="ECO:0000313" key="2">
    <source>
        <dbReference type="Proteomes" id="UP000053030"/>
    </source>
</evidence>
<accession>A0A837NIA9</accession>
<dbReference type="Gene3D" id="1.25.40.10">
    <property type="entry name" value="Tetratricopeptide repeat domain"/>
    <property type="match status" value="1"/>
</dbReference>
<dbReference type="InterPro" id="IPR011990">
    <property type="entry name" value="TPR-like_helical_dom_sf"/>
</dbReference>
<dbReference type="OrthoDB" id="6118050at2"/>